<dbReference type="Proteomes" id="UP000434639">
    <property type="component" value="Unassembled WGS sequence"/>
</dbReference>
<evidence type="ECO:0000259" key="3">
    <source>
        <dbReference type="PROSITE" id="PS51782"/>
    </source>
</evidence>
<dbReference type="SUPFAM" id="SSF51261">
    <property type="entry name" value="Duplicated hybrid motif"/>
    <property type="match status" value="1"/>
</dbReference>
<reference evidence="4 5" key="1">
    <citation type="journal article" date="2017" name="Int. J. Syst. Evol. Microbiol.">
        <title>Bacillus mangrovi sp. nov., isolated from a sediment sample from a mangrove forest.</title>
        <authorList>
            <person name="Gupta V."/>
            <person name="Singh P.K."/>
            <person name="Korpole S."/>
            <person name="Tanuku N.R.S."/>
            <person name="Pinnaka A.K."/>
        </authorList>
    </citation>
    <scope>NUCLEOTIDE SEQUENCE [LARGE SCALE GENOMIC DNA]</scope>
    <source>
        <strain evidence="4 5">KCTC 33872</strain>
    </source>
</reference>
<name>A0A7X2S8N3_9BACI</name>
<dbReference type="Gene3D" id="3.10.350.10">
    <property type="entry name" value="LysM domain"/>
    <property type="match status" value="3"/>
</dbReference>
<dbReference type="Pfam" id="PF01551">
    <property type="entry name" value="Peptidase_M23"/>
    <property type="match status" value="1"/>
</dbReference>
<dbReference type="EMBL" id="WMIB01000026">
    <property type="protein sequence ID" value="MTH55313.1"/>
    <property type="molecule type" value="Genomic_DNA"/>
</dbReference>
<dbReference type="Pfam" id="PF01476">
    <property type="entry name" value="LysM"/>
    <property type="match status" value="3"/>
</dbReference>
<dbReference type="GO" id="GO:0008932">
    <property type="term" value="F:lytic endotransglycosylase activity"/>
    <property type="evidence" value="ECO:0007669"/>
    <property type="project" value="TreeGrafter"/>
</dbReference>
<accession>A0A7X2S8N3</accession>
<proteinExistence type="predicted"/>
<dbReference type="PANTHER" id="PTHR33734:SF22">
    <property type="entry name" value="MEMBRANE-BOUND LYTIC MUREIN TRANSGLYCOSYLASE D"/>
    <property type="match status" value="1"/>
</dbReference>
<feature type="compositionally biased region" description="Pro residues" evidence="1">
    <location>
        <begin position="140"/>
        <end position="155"/>
    </location>
</feature>
<keyword evidence="5" id="KW-1185">Reference proteome</keyword>
<dbReference type="PANTHER" id="PTHR33734">
    <property type="entry name" value="LYSM DOMAIN-CONTAINING GPI-ANCHORED PROTEIN 2"/>
    <property type="match status" value="1"/>
</dbReference>
<dbReference type="RefSeq" id="WP_155113810.1">
    <property type="nucleotide sequence ID" value="NZ_WMIB01000026.1"/>
</dbReference>
<gene>
    <name evidence="4" type="ORF">GKZ89_18115</name>
</gene>
<evidence type="ECO:0000313" key="5">
    <source>
        <dbReference type="Proteomes" id="UP000434639"/>
    </source>
</evidence>
<feature type="chain" id="PRO_5031161403" evidence="2">
    <location>
        <begin position="24"/>
        <end position="362"/>
    </location>
</feature>
<dbReference type="InterPro" id="IPR016047">
    <property type="entry name" value="M23ase_b-sheet_dom"/>
</dbReference>
<evidence type="ECO:0000313" key="4">
    <source>
        <dbReference type="EMBL" id="MTH55313.1"/>
    </source>
</evidence>
<dbReference type="SMART" id="SM00257">
    <property type="entry name" value="LysM"/>
    <property type="match status" value="3"/>
</dbReference>
<protein>
    <submittedName>
        <fullName evidence="4">LysM peptidoglycan-binding domain-containing protein</fullName>
    </submittedName>
</protein>
<keyword evidence="2" id="KW-0732">Signal</keyword>
<sequence>MKKSLFAGIALAGMLTITAEAEAASTHKVKPGESLWKIASQYKVSVPQLKQWNSMKSDTIHIGKTLYVSQPSAAKPAAKKPAVPAASLKHTVKSGESLYSLSKKYGVSVSSIQSANRLKSSAIKVGQALTIPKAASAQPAPKPKPAAAPKPAPAPAPAPTAKTVIYTVKPGNTLSAIAAQYKTSVQKIKTLNNLKSDTIYVGQKLKMTEGVLPALPALQDGLFPFKAGTYQPYIDSFGYSRSYGGSRSHEGIDIMAKKGTPLYSVSDGVIERYGWNELGGWRLTIRNSEGYRVYYAHLNAYAPGLKAGLSVKRGQYIGKVGDSGYGKPGTIGKFVPHLHIGIYDASYKAINPYPFLKNWVTH</sequence>
<dbReference type="OrthoDB" id="9810477at2"/>
<feature type="domain" description="LysM" evidence="3">
    <location>
        <begin position="164"/>
        <end position="207"/>
    </location>
</feature>
<dbReference type="SUPFAM" id="SSF54106">
    <property type="entry name" value="LysM domain"/>
    <property type="match status" value="2"/>
</dbReference>
<evidence type="ECO:0000256" key="2">
    <source>
        <dbReference type="SAM" id="SignalP"/>
    </source>
</evidence>
<organism evidence="4 5">
    <name type="scientific">Metabacillus mangrovi</name>
    <dbReference type="NCBI Taxonomy" id="1491830"/>
    <lineage>
        <taxon>Bacteria</taxon>
        <taxon>Bacillati</taxon>
        <taxon>Bacillota</taxon>
        <taxon>Bacilli</taxon>
        <taxon>Bacillales</taxon>
        <taxon>Bacillaceae</taxon>
        <taxon>Metabacillus</taxon>
    </lineage>
</organism>
<dbReference type="PROSITE" id="PS51782">
    <property type="entry name" value="LYSM"/>
    <property type="match status" value="3"/>
</dbReference>
<feature type="domain" description="LysM" evidence="3">
    <location>
        <begin position="25"/>
        <end position="68"/>
    </location>
</feature>
<evidence type="ECO:0000256" key="1">
    <source>
        <dbReference type="SAM" id="MobiDB-lite"/>
    </source>
</evidence>
<dbReference type="InterPro" id="IPR018392">
    <property type="entry name" value="LysM"/>
</dbReference>
<feature type="signal peptide" evidence="2">
    <location>
        <begin position="1"/>
        <end position="23"/>
    </location>
</feature>
<feature type="domain" description="LysM" evidence="3">
    <location>
        <begin position="88"/>
        <end position="131"/>
    </location>
</feature>
<dbReference type="AlphaFoldDB" id="A0A7X2S8N3"/>
<comment type="caution">
    <text evidence="4">The sequence shown here is derived from an EMBL/GenBank/DDBJ whole genome shotgun (WGS) entry which is preliminary data.</text>
</comment>
<dbReference type="CDD" id="cd12797">
    <property type="entry name" value="M23_peptidase"/>
    <property type="match status" value="1"/>
</dbReference>
<dbReference type="Gene3D" id="2.70.70.10">
    <property type="entry name" value="Glucose Permease (Domain IIA)"/>
    <property type="match status" value="1"/>
</dbReference>
<dbReference type="InterPro" id="IPR036779">
    <property type="entry name" value="LysM_dom_sf"/>
</dbReference>
<feature type="region of interest" description="Disordered" evidence="1">
    <location>
        <begin position="134"/>
        <end position="155"/>
    </location>
</feature>
<dbReference type="CDD" id="cd00118">
    <property type="entry name" value="LysM"/>
    <property type="match status" value="3"/>
</dbReference>
<dbReference type="InterPro" id="IPR011055">
    <property type="entry name" value="Dup_hybrid_motif"/>
</dbReference>